<dbReference type="GeneID" id="85353054"/>
<feature type="transmembrane region" description="Helical" evidence="1">
    <location>
        <begin position="7"/>
        <end position="27"/>
    </location>
</feature>
<keyword evidence="3" id="KW-1185">Reference proteome</keyword>
<dbReference type="RefSeq" id="XP_060332111.1">
    <property type="nucleotide sequence ID" value="XM_060469506.1"/>
</dbReference>
<accession>A0AA39KF65</accession>
<name>A0AA39KF65_ARMTA</name>
<evidence type="ECO:0000256" key="1">
    <source>
        <dbReference type="SAM" id="Phobius"/>
    </source>
</evidence>
<keyword evidence="1" id="KW-1133">Transmembrane helix</keyword>
<dbReference type="Proteomes" id="UP001175211">
    <property type="component" value="Unassembled WGS sequence"/>
</dbReference>
<dbReference type="AlphaFoldDB" id="A0AA39KF65"/>
<sequence>MGHMPPFVLAFLLIMMFILVFLMIIALETSPSPSYGNAELWTSTYSSFRHQFSISNYPSVQIWNNHPLPQRRDDAAMNDIENSDISRDSCYAVARLTAYEAKVAISSRYKIHRPTVSAGICGTGFKIWKWTPTYSTTTGLAYDSEVSEHIGKSQKPNTRASGNTIYVRILAFLSSSNECIAYDIDDSL</sequence>
<evidence type="ECO:0000313" key="2">
    <source>
        <dbReference type="EMBL" id="KAK0459985.1"/>
    </source>
</evidence>
<evidence type="ECO:0000313" key="3">
    <source>
        <dbReference type="Proteomes" id="UP001175211"/>
    </source>
</evidence>
<proteinExistence type="predicted"/>
<protein>
    <submittedName>
        <fullName evidence="2">Uncharacterized protein</fullName>
    </submittedName>
</protein>
<keyword evidence="1" id="KW-0812">Transmembrane</keyword>
<dbReference type="EMBL" id="JAUEPS010000013">
    <property type="protein sequence ID" value="KAK0459985.1"/>
    <property type="molecule type" value="Genomic_DNA"/>
</dbReference>
<keyword evidence="1" id="KW-0472">Membrane</keyword>
<reference evidence="2" key="1">
    <citation type="submission" date="2023-06" db="EMBL/GenBank/DDBJ databases">
        <authorList>
            <consortium name="Lawrence Berkeley National Laboratory"/>
            <person name="Ahrendt S."/>
            <person name="Sahu N."/>
            <person name="Indic B."/>
            <person name="Wong-Bajracharya J."/>
            <person name="Merenyi Z."/>
            <person name="Ke H.-M."/>
            <person name="Monk M."/>
            <person name="Kocsube S."/>
            <person name="Drula E."/>
            <person name="Lipzen A."/>
            <person name="Balint B."/>
            <person name="Henrissat B."/>
            <person name="Andreopoulos B."/>
            <person name="Martin F.M."/>
            <person name="Harder C.B."/>
            <person name="Rigling D."/>
            <person name="Ford K.L."/>
            <person name="Foster G.D."/>
            <person name="Pangilinan J."/>
            <person name="Papanicolaou A."/>
            <person name="Barry K."/>
            <person name="LaButti K."/>
            <person name="Viragh M."/>
            <person name="Koriabine M."/>
            <person name="Yan M."/>
            <person name="Riley R."/>
            <person name="Champramary S."/>
            <person name="Plett K.L."/>
            <person name="Tsai I.J."/>
            <person name="Slot J."/>
            <person name="Sipos G."/>
            <person name="Plett J."/>
            <person name="Nagy L.G."/>
            <person name="Grigoriev I.V."/>
        </authorList>
    </citation>
    <scope>NUCLEOTIDE SEQUENCE</scope>
    <source>
        <strain evidence="2">CCBAS 213</strain>
    </source>
</reference>
<organism evidence="2 3">
    <name type="scientific">Armillaria tabescens</name>
    <name type="common">Ringless honey mushroom</name>
    <name type="synonym">Agaricus tabescens</name>
    <dbReference type="NCBI Taxonomy" id="1929756"/>
    <lineage>
        <taxon>Eukaryota</taxon>
        <taxon>Fungi</taxon>
        <taxon>Dikarya</taxon>
        <taxon>Basidiomycota</taxon>
        <taxon>Agaricomycotina</taxon>
        <taxon>Agaricomycetes</taxon>
        <taxon>Agaricomycetidae</taxon>
        <taxon>Agaricales</taxon>
        <taxon>Marasmiineae</taxon>
        <taxon>Physalacriaceae</taxon>
        <taxon>Desarmillaria</taxon>
    </lineage>
</organism>
<gene>
    <name evidence="2" type="ORF">EV420DRAFT_1478528</name>
</gene>
<comment type="caution">
    <text evidence="2">The sequence shown here is derived from an EMBL/GenBank/DDBJ whole genome shotgun (WGS) entry which is preliminary data.</text>
</comment>